<gene>
    <name evidence="6" type="primary">cbiO</name>
    <name evidence="6" type="ordered locus">LI0861</name>
</gene>
<protein>
    <submittedName>
        <fullName evidence="6">ABC-type cobalt transport system, ATPase component</fullName>
    </submittedName>
</protein>
<sequence length="252" mass="28105">MLLKVENILFKYNLHNSFILPTSYNTLNYISFSLDNNEKVALIGANGSGKSTLLLTIAGCLKPLAGTVQIMNNDITGSPKKAGKYTSLLFQHPDVQLLFPSVREEFLFALTQSSIYQKNKEMLIEAIAKQYDCFHLLDFPPQRLSLGEKQRVALAVLLISHPQLLLLDEPTAALDPKSRKNFIHLLQQIDTAILIATHDLDMALHFANRVLILSKGEIKADGPSAELLSNEQLLKKYDLELPLSLQSCMSLT</sequence>
<keyword evidence="3" id="KW-0547">Nucleotide-binding</keyword>
<dbReference type="HOGENOM" id="CLU_000604_1_22_7"/>
<dbReference type="Pfam" id="PF00005">
    <property type="entry name" value="ABC_tran"/>
    <property type="match status" value="1"/>
</dbReference>
<dbReference type="GO" id="GO:0043190">
    <property type="term" value="C:ATP-binding cassette (ABC) transporter complex"/>
    <property type="evidence" value="ECO:0007669"/>
    <property type="project" value="TreeGrafter"/>
</dbReference>
<keyword evidence="4" id="KW-0067">ATP-binding</keyword>
<evidence type="ECO:0000259" key="5">
    <source>
        <dbReference type="PROSITE" id="PS50893"/>
    </source>
</evidence>
<evidence type="ECO:0000256" key="3">
    <source>
        <dbReference type="ARBA" id="ARBA00022741"/>
    </source>
</evidence>
<dbReference type="AlphaFoldDB" id="Q1MQ12"/>
<dbReference type="InterPro" id="IPR027417">
    <property type="entry name" value="P-loop_NTPase"/>
</dbReference>
<evidence type="ECO:0000313" key="6">
    <source>
        <dbReference type="EMBL" id="CAJ54915.1"/>
    </source>
</evidence>
<accession>Q1MQ12</accession>
<feature type="domain" description="ABC transporter" evidence="5">
    <location>
        <begin position="3"/>
        <end position="240"/>
    </location>
</feature>
<dbReference type="SUPFAM" id="SSF52540">
    <property type="entry name" value="P-loop containing nucleoside triphosphate hydrolases"/>
    <property type="match status" value="1"/>
</dbReference>
<dbReference type="PROSITE" id="PS50893">
    <property type="entry name" value="ABC_TRANSPORTER_2"/>
    <property type="match status" value="1"/>
</dbReference>
<dbReference type="PANTHER" id="PTHR43553">
    <property type="entry name" value="HEAVY METAL TRANSPORTER"/>
    <property type="match status" value="1"/>
</dbReference>
<dbReference type="EMBL" id="AM180252">
    <property type="protein sequence ID" value="CAJ54915.1"/>
    <property type="molecule type" value="Genomic_DNA"/>
</dbReference>
<reference evidence="6 7" key="1">
    <citation type="submission" date="2005-11" db="EMBL/GenBank/DDBJ databases">
        <title>The complete genome sequence of Lawsonia intracellularis: the causative agent of proliferative enteropathy.</title>
        <authorList>
            <person name="Kaur K."/>
            <person name="Zhang Q."/>
            <person name="Beckler D."/>
            <person name="Munir S."/>
            <person name="Li L."/>
            <person name="Kinsley K."/>
            <person name="Herron L."/>
            <person name="Peterson A."/>
            <person name="May B."/>
            <person name="Singh S."/>
            <person name="Gebhart C."/>
            <person name="Kapur V."/>
        </authorList>
    </citation>
    <scope>NUCLEOTIDE SEQUENCE [LARGE SCALE GENOMIC DNA]</scope>
    <source>
        <strain evidence="6 7">PHE/MN1-00</strain>
    </source>
</reference>
<dbReference type="GO" id="GO:0005524">
    <property type="term" value="F:ATP binding"/>
    <property type="evidence" value="ECO:0007669"/>
    <property type="project" value="UniProtKB-KW"/>
</dbReference>
<dbReference type="GO" id="GO:0016887">
    <property type="term" value="F:ATP hydrolysis activity"/>
    <property type="evidence" value="ECO:0007669"/>
    <property type="project" value="InterPro"/>
</dbReference>
<dbReference type="Gene3D" id="3.40.50.300">
    <property type="entry name" value="P-loop containing nucleotide triphosphate hydrolases"/>
    <property type="match status" value="1"/>
</dbReference>
<dbReference type="GO" id="GO:0042626">
    <property type="term" value="F:ATPase-coupled transmembrane transporter activity"/>
    <property type="evidence" value="ECO:0007669"/>
    <property type="project" value="TreeGrafter"/>
</dbReference>
<dbReference type="InterPro" id="IPR017871">
    <property type="entry name" value="ABC_transporter-like_CS"/>
</dbReference>
<dbReference type="KEGG" id="lip:LI0861"/>
<dbReference type="InterPro" id="IPR050095">
    <property type="entry name" value="ECF_ABC_transporter_ATP-bd"/>
</dbReference>
<proteinExistence type="inferred from homology"/>
<dbReference type="PANTHER" id="PTHR43553:SF24">
    <property type="entry name" value="ENERGY-COUPLING FACTOR TRANSPORTER ATP-BINDING PROTEIN ECFA1"/>
    <property type="match status" value="1"/>
</dbReference>
<dbReference type="PROSITE" id="PS00211">
    <property type="entry name" value="ABC_TRANSPORTER_1"/>
    <property type="match status" value="1"/>
</dbReference>
<dbReference type="RefSeq" id="WP_011526944.1">
    <property type="nucleotide sequence ID" value="NC_008011.1"/>
</dbReference>
<evidence type="ECO:0000256" key="2">
    <source>
        <dbReference type="ARBA" id="ARBA00022448"/>
    </source>
</evidence>
<dbReference type="Proteomes" id="UP000002430">
    <property type="component" value="Chromosome"/>
</dbReference>
<dbReference type="InterPro" id="IPR003439">
    <property type="entry name" value="ABC_transporter-like_ATP-bd"/>
</dbReference>
<dbReference type="SMART" id="SM00382">
    <property type="entry name" value="AAA"/>
    <property type="match status" value="1"/>
</dbReference>
<dbReference type="InterPro" id="IPR015856">
    <property type="entry name" value="ABC_transpr_CbiO/EcfA_su"/>
</dbReference>
<keyword evidence="2" id="KW-0813">Transport</keyword>
<name>Q1MQ12_LAWIP</name>
<evidence type="ECO:0000256" key="4">
    <source>
        <dbReference type="ARBA" id="ARBA00022840"/>
    </source>
</evidence>
<evidence type="ECO:0000313" key="7">
    <source>
        <dbReference type="Proteomes" id="UP000002430"/>
    </source>
</evidence>
<comment type="similarity">
    <text evidence="1">Belongs to the ABC transporter superfamily.</text>
</comment>
<keyword evidence="7" id="KW-1185">Reference proteome</keyword>
<dbReference type="STRING" id="363253.LI0861"/>
<dbReference type="InterPro" id="IPR003593">
    <property type="entry name" value="AAA+_ATPase"/>
</dbReference>
<evidence type="ECO:0000256" key="1">
    <source>
        <dbReference type="ARBA" id="ARBA00005417"/>
    </source>
</evidence>
<organism evidence="6 7">
    <name type="scientific">Lawsonia intracellularis (strain PHE/MN1-00)</name>
    <dbReference type="NCBI Taxonomy" id="363253"/>
    <lineage>
        <taxon>Bacteria</taxon>
        <taxon>Pseudomonadati</taxon>
        <taxon>Thermodesulfobacteriota</taxon>
        <taxon>Desulfovibrionia</taxon>
        <taxon>Desulfovibrionales</taxon>
        <taxon>Desulfovibrionaceae</taxon>
        <taxon>Lawsonia</taxon>
    </lineage>
</organism>
<dbReference type="CDD" id="cd03225">
    <property type="entry name" value="ABC_cobalt_CbiO_domain1"/>
    <property type="match status" value="1"/>
</dbReference>
<dbReference type="eggNOG" id="COG1122">
    <property type="taxonomic scope" value="Bacteria"/>
</dbReference>
<dbReference type="OrthoDB" id="9809450at2"/>